<organism evidence="1 2">
    <name type="scientific">Psychrosphaera haliotis</name>
    <dbReference type="NCBI Taxonomy" id="555083"/>
    <lineage>
        <taxon>Bacteria</taxon>
        <taxon>Pseudomonadati</taxon>
        <taxon>Pseudomonadota</taxon>
        <taxon>Gammaproteobacteria</taxon>
        <taxon>Alteromonadales</taxon>
        <taxon>Pseudoalteromonadaceae</taxon>
        <taxon>Psychrosphaera</taxon>
    </lineage>
</organism>
<name>A0A6N8F3X2_9GAMM</name>
<dbReference type="SUPFAM" id="SSF52540">
    <property type="entry name" value="P-loop containing nucleoside triphosphate hydrolases"/>
    <property type="match status" value="1"/>
</dbReference>
<dbReference type="AlphaFoldDB" id="A0A6N8F3X2"/>
<proteinExistence type="predicted"/>
<keyword evidence="2" id="KW-1185">Reference proteome</keyword>
<dbReference type="Proteomes" id="UP000439994">
    <property type="component" value="Unassembled WGS sequence"/>
</dbReference>
<evidence type="ECO:0000313" key="2">
    <source>
        <dbReference type="Proteomes" id="UP000439994"/>
    </source>
</evidence>
<reference evidence="1 2" key="1">
    <citation type="submission" date="2019-11" db="EMBL/GenBank/DDBJ databases">
        <title>P. haliotis isolates from Z. marina roots.</title>
        <authorList>
            <person name="Cohen M."/>
            <person name="Jospin G."/>
            <person name="Eisen J.A."/>
            <person name="Coil D.A."/>
        </authorList>
    </citation>
    <scope>NUCLEOTIDE SEQUENCE [LARGE SCALE GENOMIC DNA]</scope>
    <source>
        <strain evidence="1 2">UCD-MCMsp1aY</strain>
    </source>
</reference>
<dbReference type="Gene3D" id="3.40.50.300">
    <property type="entry name" value="P-loop containing nucleotide triphosphate hydrolases"/>
    <property type="match status" value="1"/>
</dbReference>
<dbReference type="OrthoDB" id="3760425at2"/>
<dbReference type="EMBL" id="WOCD01000001">
    <property type="protein sequence ID" value="MUH71366.1"/>
    <property type="molecule type" value="Genomic_DNA"/>
</dbReference>
<accession>A0A6N8F3X2</accession>
<evidence type="ECO:0000313" key="1">
    <source>
        <dbReference type="EMBL" id="MUH71366.1"/>
    </source>
</evidence>
<comment type="caution">
    <text evidence="1">The sequence shown here is derived from an EMBL/GenBank/DDBJ whole genome shotgun (WGS) entry which is preliminary data.</text>
</comment>
<gene>
    <name evidence="1" type="ORF">GNP35_01945</name>
</gene>
<dbReference type="InterPro" id="IPR027417">
    <property type="entry name" value="P-loop_NTPase"/>
</dbReference>
<sequence length="436" mass="49922">MLKIYIHVGPGKSGSSAIQNWLSENYKQLLAQGIFYPVHSCDENGVSSGNVRALCTRDANNKYQVDERKLEKLIKQANKSNCSKLVLSSEAFFAQIEELAQRFPQAEFLFYIRNPLEIIESLYNQGIKRHYATCEFWLNKKITFGYTSAMRHLMEAHPSLNINYRFYGREFFEAGDIVVDFLSQIGANLDVTSVSKSINLSYSFEALEFKRQLNRLPNDSLHHRLDQFLQSFDGETKRFSLMTSGEFNRYKKATKIEMKSFLEFAGIEGTAFLEYIENYQQKTPVQQGYYQESVKKVIEELIEKQPGLFSQLVSVIENDVYLGVAESPFGQQILSYKRPLDKFKSKLKQVIFGKKRSSITASALTKEEARPIRASLGTPKNVGHAGFLVKLAELELSKGNYKQAYSYLLAAQKMSKHRQKVDKLLLVTSKKLMVEN</sequence>
<protein>
    <recommendedName>
        <fullName evidence="3">Sulfotransferase domain-containing protein</fullName>
    </recommendedName>
</protein>
<dbReference type="RefSeq" id="WP_155694029.1">
    <property type="nucleotide sequence ID" value="NZ_WOCD01000001.1"/>
</dbReference>
<evidence type="ECO:0008006" key="3">
    <source>
        <dbReference type="Google" id="ProtNLM"/>
    </source>
</evidence>